<evidence type="ECO:0000256" key="4">
    <source>
        <dbReference type="ARBA" id="ARBA00022701"/>
    </source>
</evidence>
<keyword evidence="3" id="KW-0963">Cytoplasm</keyword>
<evidence type="ECO:0000256" key="6">
    <source>
        <dbReference type="SAM" id="MobiDB-lite"/>
    </source>
</evidence>
<dbReference type="InterPro" id="IPR040457">
    <property type="entry name" value="GCP_C"/>
</dbReference>
<evidence type="ECO:0000256" key="5">
    <source>
        <dbReference type="ARBA" id="ARBA00023212"/>
    </source>
</evidence>
<dbReference type="GO" id="GO:0044732">
    <property type="term" value="C:mitotic spindle pole body"/>
    <property type="evidence" value="ECO:0007669"/>
    <property type="project" value="TreeGrafter"/>
</dbReference>
<evidence type="ECO:0000313" key="9">
    <source>
        <dbReference type="EMBL" id="KZP17293.1"/>
    </source>
</evidence>
<dbReference type="GO" id="GO:0005874">
    <property type="term" value="C:microtubule"/>
    <property type="evidence" value="ECO:0007669"/>
    <property type="project" value="UniProtKB-KW"/>
</dbReference>
<feature type="domain" description="Gamma tubulin complex component C-terminal" evidence="7">
    <location>
        <begin position="517"/>
        <end position="840"/>
    </location>
</feature>
<name>A0A166FYA1_9AGAM</name>
<dbReference type="Gene3D" id="1.20.120.1900">
    <property type="entry name" value="Gamma-tubulin complex, C-terminal domain"/>
    <property type="match status" value="1"/>
</dbReference>
<dbReference type="InterPro" id="IPR007259">
    <property type="entry name" value="GCP"/>
</dbReference>
<dbReference type="GO" id="GO:0000930">
    <property type="term" value="C:gamma-tubulin complex"/>
    <property type="evidence" value="ECO:0007669"/>
    <property type="project" value="TreeGrafter"/>
</dbReference>
<dbReference type="Pfam" id="PF17681">
    <property type="entry name" value="GCP_N_terminal"/>
    <property type="match status" value="1"/>
</dbReference>
<dbReference type="GO" id="GO:0051011">
    <property type="term" value="F:microtubule minus-end binding"/>
    <property type="evidence" value="ECO:0007669"/>
    <property type="project" value="TreeGrafter"/>
</dbReference>
<dbReference type="AlphaFoldDB" id="A0A166FYA1"/>
<feature type="compositionally biased region" description="Polar residues" evidence="6">
    <location>
        <begin position="134"/>
        <end position="145"/>
    </location>
</feature>
<dbReference type="EMBL" id="KV417584">
    <property type="protein sequence ID" value="KZP17293.1"/>
    <property type="molecule type" value="Genomic_DNA"/>
</dbReference>
<dbReference type="Pfam" id="PF04130">
    <property type="entry name" value="GCP_C_terminal"/>
    <property type="match status" value="1"/>
</dbReference>
<feature type="non-terminal residue" evidence="9">
    <location>
        <position position="1"/>
    </location>
</feature>
<dbReference type="GO" id="GO:0000922">
    <property type="term" value="C:spindle pole"/>
    <property type="evidence" value="ECO:0007669"/>
    <property type="project" value="InterPro"/>
</dbReference>
<dbReference type="Proteomes" id="UP000076532">
    <property type="component" value="Unassembled WGS sequence"/>
</dbReference>
<evidence type="ECO:0000256" key="3">
    <source>
        <dbReference type="ARBA" id="ARBA00022490"/>
    </source>
</evidence>
<protein>
    <submittedName>
        <fullName evidence="9">Gamma-tubulin complex, component 3</fullName>
    </submittedName>
</protein>
<keyword evidence="10" id="KW-1185">Reference proteome</keyword>
<feature type="domain" description="Gamma tubulin complex component protein N-terminal" evidence="8">
    <location>
        <begin position="169"/>
        <end position="514"/>
    </location>
</feature>
<evidence type="ECO:0000259" key="7">
    <source>
        <dbReference type="Pfam" id="PF04130"/>
    </source>
</evidence>
<keyword evidence="5" id="KW-0206">Cytoskeleton</keyword>
<dbReference type="OrthoDB" id="5860513at2759"/>
<dbReference type="GO" id="GO:0007020">
    <property type="term" value="P:microtubule nucleation"/>
    <property type="evidence" value="ECO:0007669"/>
    <property type="project" value="InterPro"/>
</dbReference>
<evidence type="ECO:0000256" key="1">
    <source>
        <dbReference type="ARBA" id="ARBA00004245"/>
    </source>
</evidence>
<proteinExistence type="inferred from homology"/>
<dbReference type="STRING" id="436010.A0A166FYA1"/>
<dbReference type="GO" id="GO:0051321">
    <property type="term" value="P:meiotic cell cycle"/>
    <property type="evidence" value="ECO:0007669"/>
    <property type="project" value="TreeGrafter"/>
</dbReference>
<dbReference type="GO" id="GO:0051225">
    <property type="term" value="P:spindle assembly"/>
    <property type="evidence" value="ECO:0007669"/>
    <property type="project" value="TreeGrafter"/>
</dbReference>
<evidence type="ECO:0000259" key="8">
    <source>
        <dbReference type="Pfam" id="PF17681"/>
    </source>
</evidence>
<keyword evidence="4" id="KW-0493">Microtubule</keyword>
<comment type="subcellular location">
    <subcellularLocation>
        <location evidence="1">Cytoplasm</location>
        <location evidence="1">Cytoskeleton</location>
    </subcellularLocation>
</comment>
<evidence type="ECO:0000313" key="10">
    <source>
        <dbReference type="Proteomes" id="UP000076532"/>
    </source>
</evidence>
<reference evidence="9 10" key="1">
    <citation type="journal article" date="2016" name="Mol. Biol. Evol.">
        <title>Comparative Genomics of Early-Diverging Mushroom-Forming Fungi Provides Insights into the Origins of Lignocellulose Decay Capabilities.</title>
        <authorList>
            <person name="Nagy L.G."/>
            <person name="Riley R."/>
            <person name="Tritt A."/>
            <person name="Adam C."/>
            <person name="Daum C."/>
            <person name="Floudas D."/>
            <person name="Sun H."/>
            <person name="Yadav J.S."/>
            <person name="Pangilinan J."/>
            <person name="Larsson K.H."/>
            <person name="Matsuura K."/>
            <person name="Barry K."/>
            <person name="Labutti K."/>
            <person name="Kuo R."/>
            <person name="Ohm R.A."/>
            <person name="Bhattacharya S.S."/>
            <person name="Shirouzu T."/>
            <person name="Yoshinaga Y."/>
            <person name="Martin F.M."/>
            <person name="Grigoriev I.V."/>
            <person name="Hibbett D.S."/>
        </authorList>
    </citation>
    <scope>NUCLEOTIDE SEQUENCE [LARGE SCALE GENOMIC DNA]</scope>
    <source>
        <strain evidence="9 10">CBS 109695</strain>
    </source>
</reference>
<comment type="similarity">
    <text evidence="2">Belongs to the TUBGCP family.</text>
</comment>
<evidence type="ECO:0000256" key="2">
    <source>
        <dbReference type="ARBA" id="ARBA00010337"/>
    </source>
</evidence>
<dbReference type="InterPro" id="IPR041470">
    <property type="entry name" value="GCP_N"/>
</dbReference>
<dbReference type="GO" id="GO:0043015">
    <property type="term" value="F:gamma-tubulin binding"/>
    <property type="evidence" value="ECO:0007669"/>
    <property type="project" value="InterPro"/>
</dbReference>
<feature type="region of interest" description="Disordered" evidence="6">
    <location>
        <begin position="111"/>
        <end position="149"/>
    </location>
</feature>
<dbReference type="GO" id="GO:0000278">
    <property type="term" value="P:mitotic cell cycle"/>
    <property type="evidence" value="ECO:0007669"/>
    <property type="project" value="TreeGrafter"/>
</dbReference>
<organism evidence="9 10">
    <name type="scientific">Athelia psychrophila</name>
    <dbReference type="NCBI Taxonomy" id="1759441"/>
    <lineage>
        <taxon>Eukaryota</taxon>
        <taxon>Fungi</taxon>
        <taxon>Dikarya</taxon>
        <taxon>Basidiomycota</taxon>
        <taxon>Agaricomycotina</taxon>
        <taxon>Agaricomycetes</taxon>
        <taxon>Agaricomycetidae</taxon>
        <taxon>Atheliales</taxon>
        <taxon>Atheliaceae</taxon>
        <taxon>Athelia</taxon>
    </lineage>
</organism>
<accession>A0A166FYA1</accession>
<gene>
    <name evidence="9" type="ORF">FIBSPDRAFT_793382</name>
</gene>
<dbReference type="PANTHER" id="PTHR19302">
    <property type="entry name" value="GAMMA TUBULIN COMPLEX PROTEIN"/>
    <property type="match status" value="1"/>
</dbReference>
<dbReference type="InterPro" id="IPR042241">
    <property type="entry name" value="GCP_C_sf"/>
</dbReference>
<dbReference type="PANTHER" id="PTHR19302:SF14">
    <property type="entry name" value="GAMMA-TUBULIN COMPLEX COMPONENT 3"/>
    <property type="match status" value="1"/>
</dbReference>
<sequence>MSHLAESLNSLIAAQVPQSRADTRLHDELLAHCQEILGSHIGQNHDADIGHLADLVKRHLLLSSPTGSSALKFTNLLSRLLDQPVLSKKHASILFLHALSSAPRPSTAAPVFLPSLAPPPPRPASTLPVPSPLDRSSSTRQTGGKSQAEKLKEYRQRNGRPHLPENLLLRDTLYLLQGISGKYIRLSLSEDPEQSRLIFAEDSKYKIAIPTKVLIHRLSEVGHLYARVEGFVRAREGKPGVGMIEQSLCHHLQAQLTEYYRLVAVLESQMSESGGSVREGEDAKEGETGLTLKRLDVWINEWRLRMRMMSVCVESARDTQGGALVNLIHGYTDNGDPFVRHFTDHLLEEVSKPFFATLHKWLFSGELYDPYSEFFVSLDPTLAHMQYMHPSSLAGGVGLSDGGFGGMGLGGEVDNDESTEREGGLKLWEGKYQFQKEMLPMFVGEAFGKKIFSTGKSLNFIRYSCHDSDWVVTREKMSNTGGTLQYSDISGLERSIDAAYHMASQRLFEVFIEKFKLLDHLRALKHYLMLGHGDFADQLMETLGPSLSRPANTLYRHNLTATLETAIRSSNAQNDPPDVLRRLDARMLEYSHGEIGWDVFTLEYKVDAPIDTVLDPESMVGYQKLFNHLWKMRRIEGALSAGWMRIAGGSRTFLRLPDLEFDWHQIRIVMSEMIHFIRQMQAYCQLEVIECSWKILIDFLNKKEGDLDAMIDAHSSYLDRMVKKILLLSPKAGREENLLNQVRELFSVILQFREATDNFYNYCLSESARRDRVKDADRGLYTGVEDTDDHRDALPRLRRRVKEYGSSFSERAQAIVHGLQSHTDLDCRFLGIRLSFSDYYKTKKEQQQRS</sequence>
<dbReference type="GO" id="GO:0031122">
    <property type="term" value="P:cytoplasmic microtubule organization"/>
    <property type="evidence" value="ECO:0007669"/>
    <property type="project" value="TreeGrafter"/>
</dbReference>